<comment type="similarity">
    <text evidence="2 12">Belongs to the glycosyl hydrolase 63 family.</text>
</comment>
<dbReference type="InterPro" id="IPR004888">
    <property type="entry name" value="Glycoside_hydrolase_63"/>
</dbReference>
<evidence type="ECO:0000256" key="7">
    <source>
        <dbReference type="ARBA" id="ARBA00022989"/>
    </source>
</evidence>
<dbReference type="Proteomes" id="UP000324629">
    <property type="component" value="Unassembled WGS sequence"/>
</dbReference>
<dbReference type="Gene3D" id="2.70.98.110">
    <property type="entry name" value="Glycosyl hydrolase family 63, N-terminal domain"/>
    <property type="match status" value="1"/>
</dbReference>
<evidence type="ECO:0000259" key="14">
    <source>
        <dbReference type="Pfam" id="PF16923"/>
    </source>
</evidence>
<evidence type="ECO:0000256" key="1">
    <source>
        <dbReference type="ARBA" id="ARBA00004648"/>
    </source>
</evidence>
<dbReference type="PANTHER" id="PTHR10412">
    <property type="entry name" value="MANNOSYL-OLIGOSACCHARIDE GLUCOSIDASE"/>
    <property type="match status" value="1"/>
</dbReference>
<dbReference type="Pfam" id="PF16923">
    <property type="entry name" value="Glyco_hydro_63N"/>
    <property type="match status" value="1"/>
</dbReference>
<evidence type="ECO:0000256" key="9">
    <source>
        <dbReference type="ARBA" id="ARBA00023180"/>
    </source>
</evidence>
<comment type="subcellular location">
    <subcellularLocation>
        <location evidence="1 12">Endoplasmic reticulum membrane</location>
        <topology evidence="1 12">Single-pass type II membrane protein</topology>
    </subcellularLocation>
</comment>
<dbReference type="Gene3D" id="1.50.10.10">
    <property type="match status" value="1"/>
</dbReference>
<keyword evidence="4 12" id="KW-0378">Hydrolase</keyword>
<feature type="transmembrane region" description="Helical" evidence="12">
    <location>
        <begin position="89"/>
        <end position="111"/>
    </location>
</feature>
<evidence type="ECO:0000256" key="3">
    <source>
        <dbReference type="ARBA" id="ARBA00022692"/>
    </source>
</evidence>
<keyword evidence="6" id="KW-0735">Signal-anchor</keyword>
<dbReference type="InterPro" id="IPR031335">
    <property type="entry name" value="Glyco_hydro_63_C"/>
</dbReference>
<dbReference type="AlphaFoldDB" id="A0A5J4NVU1"/>
<evidence type="ECO:0000256" key="4">
    <source>
        <dbReference type="ARBA" id="ARBA00022801"/>
    </source>
</evidence>
<dbReference type="InterPro" id="IPR008928">
    <property type="entry name" value="6-hairpin_glycosidase_sf"/>
</dbReference>
<keyword evidence="5 12" id="KW-0256">Endoplasmic reticulum</keyword>
<comment type="caution">
    <text evidence="15">The sequence shown here is derived from an EMBL/GenBank/DDBJ whole genome shotgun (WGS) entry which is preliminary data.</text>
</comment>
<evidence type="ECO:0000256" key="11">
    <source>
        <dbReference type="ARBA" id="ARBA00038888"/>
    </source>
</evidence>
<evidence type="ECO:0000313" key="15">
    <source>
        <dbReference type="EMBL" id="KAA3679624.1"/>
    </source>
</evidence>
<evidence type="ECO:0000256" key="8">
    <source>
        <dbReference type="ARBA" id="ARBA00023136"/>
    </source>
</evidence>
<evidence type="ECO:0000256" key="10">
    <source>
        <dbReference type="ARBA" id="ARBA00023295"/>
    </source>
</evidence>
<organism evidence="15 16">
    <name type="scientific">Paragonimus westermani</name>
    <dbReference type="NCBI Taxonomy" id="34504"/>
    <lineage>
        <taxon>Eukaryota</taxon>
        <taxon>Metazoa</taxon>
        <taxon>Spiralia</taxon>
        <taxon>Lophotrochozoa</taxon>
        <taxon>Platyhelminthes</taxon>
        <taxon>Trematoda</taxon>
        <taxon>Digenea</taxon>
        <taxon>Plagiorchiida</taxon>
        <taxon>Troglotremata</taxon>
        <taxon>Troglotrematidae</taxon>
        <taxon>Paragonimus</taxon>
    </lineage>
</organism>
<name>A0A5J4NVU1_9TREM</name>
<dbReference type="PANTHER" id="PTHR10412:SF11">
    <property type="entry name" value="MANNOSYL-OLIGOSACCHARIDE GLUCOSIDASE"/>
    <property type="match status" value="1"/>
</dbReference>
<keyword evidence="10 12" id="KW-0326">Glycosidase</keyword>
<dbReference type="EMBL" id="QNGE01000681">
    <property type="protein sequence ID" value="KAA3679624.1"/>
    <property type="molecule type" value="Genomic_DNA"/>
</dbReference>
<keyword evidence="3 12" id="KW-0812">Transmembrane</keyword>
<reference evidence="15 16" key="1">
    <citation type="journal article" date="2019" name="Gigascience">
        <title>Whole-genome sequence of the oriental lung fluke Paragonimus westermani.</title>
        <authorList>
            <person name="Oey H."/>
            <person name="Zakrzewski M."/>
            <person name="Narain K."/>
            <person name="Devi K.R."/>
            <person name="Agatsuma T."/>
            <person name="Nawaratna S."/>
            <person name="Gobert G.N."/>
            <person name="Jones M.K."/>
            <person name="Ragan M.A."/>
            <person name="McManus D.P."/>
            <person name="Krause L."/>
        </authorList>
    </citation>
    <scope>NUCLEOTIDE SEQUENCE [LARGE SCALE GENOMIC DNA]</scope>
    <source>
        <strain evidence="15 16">IND2009</strain>
    </source>
</reference>
<dbReference type="GO" id="GO:0009311">
    <property type="term" value="P:oligosaccharide metabolic process"/>
    <property type="evidence" value="ECO:0007669"/>
    <property type="project" value="UniProtKB-UniRule"/>
</dbReference>
<comment type="catalytic activity">
    <reaction evidence="12">
        <text>N(4)-(alpha-D-Glc-(1-&gt;2)-alpha-D-Glc-(1-&gt;3)-alpha-D-Glc-(1-&gt;3)-alpha-D-Man-(1-&gt;2)-alpha-D-Man-(1-&gt;2)-alpha-D-Man-(1-&gt;3)-[alpha-D-Man-(1-&gt;2)-alpha-D-Man-(1-&gt;3)-[alpha-D-Man-(1-&gt;2)-alpha-D-Man-(1-&gt;6)]-alpha-D-Man-(1-&gt;6)]-beta-D-Man-(1-&gt;4)-beta-D-GlcNAc-(1-&gt;4)-beta-D-GlcNAc)-L-asparaginyl-[protein] + H2O = N(4)-(alpha-D-Glc-(1-&gt;3)-alpha-D-Glc-(1-&gt;3)-alpha-D-Man-(1-&gt;2)-alpha-D-Man-(1-&gt;2)-alpha-D-Man-(1-&gt;3)-[alpha-D-Man-(1-&gt;2)-alpha-D-Man-(1-&gt;3)-[alpha-D-Man-(1-&gt;2)-alpha-D-Man-(1-&gt;6)]-alpha-D-Man-(1-&gt;6)]-beta-D-Man-(1-&gt;4)-beta-D-GlcNAc-(1-&gt;4)-beta-D-GlcNAc)-L-asparaginyl-[protein] + beta-D-glucose</text>
        <dbReference type="Rhea" id="RHEA:55988"/>
        <dbReference type="Rhea" id="RHEA-COMP:12806"/>
        <dbReference type="Rhea" id="RHEA-COMP:14355"/>
        <dbReference type="ChEBI" id="CHEBI:15377"/>
        <dbReference type="ChEBI" id="CHEBI:15903"/>
        <dbReference type="ChEBI" id="CHEBI:59082"/>
        <dbReference type="ChEBI" id="CHEBI:132537"/>
        <dbReference type="EC" id="3.2.1.106"/>
    </reaction>
</comment>
<dbReference type="InterPro" id="IPR012341">
    <property type="entry name" value="6hp_glycosidase-like_sf"/>
</dbReference>
<dbReference type="EC" id="3.2.1.106" evidence="11 12"/>
<proteinExistence type="inferred from homology"/>
<sequence>MINSLIRCYLPHYRMPKGKVIDVRPKKRKHSHKIDEPISAVSERPKRNLDHVSHSTTDRMRLFKSKNRSHNEKHFTLELPFTGQTQKRLVLTSLAVIIVAALSGLLLHQYASWRWAQLVKTPLNLPKIIADDVKEDSLFWGSYRPGLYFGMKHRSSNPLTVGLIWAVHDIQNPRFRHLCDPNDGVLSYNWLEHDARHFGTQQIVDLDHIITVSFVKYSTGMTGGDGWTFRVSAIARNRTQASLPLSVIVYFYYMGEKSQHYFLLQKDGDVVTGLKGSSVHLGDHRISFHPAKTALQVSSLMAHIPREDAVMETMFSGLGVRRDTNMFSLTGRPRQFDQETHPNAWFHEVSVQPPTMSQKFEASQTGQTVIEVTFTQTDNSEVEITGDLFTKRLNSLSSAFHQRFAERFPVDLTKFTERQANLSKIAVSNLLGGIGYFYGNSLIKSTYTGPEPVPGWSAALFTATPSRSMFPRGFLWDEGFHGLILARWDPQLAMESVGYWLDLMNGEGWIPREQILGDEARSRVPSQFVVQHNTVANPPALVLVIEALIDSLSKFTSDEAVRFRRWSALVLPRLHTWYQWFNQTQAGATPFTYRWRGRDPKEIHQLNPLTLSSGLDDYPRASHPSEAERHLDLRCWMTLFARVVARLASLVAQYMQTESGPLRSQKLGEARALAAAYGRWADLLSDQAILDQLHWSEASERYADYGLHTDAVRLQMPERAGRQPNSASEEELKPVRVTDKPPKLQLVTSSLGYVSLFPLLLRSIPPNSPRLPQMLADLAKQELWSDHGIRSLSIVSPLYRKSNTQDDPPYWRGAIWLNMNYLAVRSLRHYASHPRTPSDVSSEANILAMRLAQNLARTVLGELERTGFLWEQYDDITGRGQRAHPFSGWTALISLLMTE</sequence>
<evidence type="ECO:0000256" key="6">
    <source>
        <dbReference type="ARBA" id="ARBA00022968"/>
    </source>
</evidence>
<comment type="function">
    <text evidence="12">Cleaves the distal alpha 1,2-linked glucose residue from the Glc(3)Man(9)GlcNAc(2) oligosaccharide precursor.</text>
</comment>
<evidence type="ECO:0000256" key="5">
    <source>
        <dbReference type="ARBA" id="ARBA00022824"/>
    </source>
</evidence>
<keyword evidence="8 12" id="KW-0472">Membrane</keyword>
<feature type="domain" description="Glycosyl hydrolase family 63 N-terminal" evidence="14">
    <location>
        <begin position="137"/>
        <end position="323"/>
    </location>
</feature>
<dbReference type="GO" id="GO:0004573">
    <property type="term" value="F:Glc3Man9GlcNAc2 oligosaccharide glucosidase activity"/>
    <property type="evidence" value="ECO:0007669"/>
    <property type="project" value="UniProtKB-UniRule"/>
</dbReference>
<accession>A0A5J4NVU1</accession>
<keyword evidence="7 12" id="KW-1133">Transmembrane helix</keyword>
<gene>
    <name evidence="15" type="ORF">DEA37_0001102</name>
</gene>
<dbReference type="GO" id="GO:0005789">
    <property type="term" value="C:endoplasmic reticulum membrane"/>
    <property type="evidence" value="ECO:0007669"/>
    <property type="project" value="UniProtKB-SubCell"/>
</dbReference>
<keyword evidence="16" id="KW-1185">Reference proteome</keyword>
<dbReference type="Pfam" id="PF03200">
    <property type="entry name" value="Glyco_hydro_63"/>
    <property type="match status" value="1"/>
</dbReference>
<protein>
    <recommendedName>
        <fullName evidence="11 12">Mannosyl-oligosaccharide glucosidase</fullName>
        <ecNumber evidence="11 12">3.2.1.106</ecNumber>
    </recommendedName>
</protein>
<keyword evidence="9" id="KW-0325">Glycoprotein</keyword>
<dbReference type="SUPFAM" id="SSF48208">
    <property type="entry name" value="Six-hairpin glycosidases"/>
    <property type="match status" value="1"/>
</dbReference>
<evidence type="ECO:0000256" key="2">
    <source>
        <dbReference type="ARBA" id="ARBA00010833"/>
    </source>
</evidence>
<evidence type="ECO:0000259" key="13">
    <source>
        <dbReference type="Pfam" id="PF03200"/>
    </source>
</evidence>
<evidence type="ECO:0000313" key="16">
    <source>
        <dbReference type="Proteomes" id="UP000324629"/>
    </source>
</evidence>
<evidence type="ECO:0000256" key="12">
    <source>
        <dbReference type="RuleBase" id="RU368089"/>
    </source>
</evidence>
<dbReference type="InterPro" id="IPR031631">
    <property type="entry name" value="Glyco_hydro_63N"/>
</dbReference>
<dbReference type="InterPro" id="IPR038518">
    <property type="entry name" value="Glyco_hydro_63N_sf"/>
</dbReference>
<dbReference type="GO" id="GO:0006487">
    <property type="term" value="P:protein N-linked glycosylation"/>
    <property type="evidence" value="ECO:0007669"/>
    <property type="project" value="UniProtKB-UniRule"/>
</dbReference>
<feature type="domain" description="Glycosyl hydrolase family 63 C-terminal" evidence="13">
    <location>
        <begin position="385"/>
        <end position="899"/>
    </location>
</feature>